<evidence type="ECO:0000313" key="4">
    <source>
        <dbReference type="Proteomes" id="UP001392437"/>
    </source>
</evidence>
<dbReference type="SUPFAM" id="SSF53335">
    <property type="entry name" value="S-adenosyl-L-methionine-dependent methyltransferases"/>
    <property type="match status" value="1"/>
</dbReference>
<gene>
    <name evidence="3" type="ORF">PG999_000004</name>
</gene>
<evidence type="ECO:0000256" key="1">
    <source>
        <dbReference type="SAM" id="MobiDB-lite"/>
    </source>
</evidence>
<sequence>MLAGPVEYWGDIRGDTHPRHRPADKSSHPNVGQRMNNDDGLVKHLTQKLRALLRDVNPAFGLARIDLTIDAASMQFISAIMDRLHLSPGALWNDEQLIEALPGSYDALFALALSNLNAHPDRARQRDQVNRQNFNALASIYDELFTEDPFMRKLAQRYTWEGRVLDIGCGTGMIGKLLKTYHPNATVEGLDAAESMVTTQTINECYKAPIHVGDMEKILLDIGTVTHSVCYSVFQYVDSITFLATVAQIFSMTEESVSFDVVDITPSYINALSSKGSQYERLLPVDNSASMHRFEVPPGWVKVLEERFVSYTDPEVDMDIFSTQYRFERCRRPLTK</sequence>
<dbReference type="Gene3D" id="3.40.50.150">
    <property type="entry name" value="Vaccinia Virus protein VP39"/>
    <property type="match status" value="1"/>
</dbReference>
<accession>A0AAW0RAG2</accession>
<dbReference type="InterPro" id="IPR041698">
    <property type="entry name" value="Methyltransf_25"/>
</dbReference>
<proteinExistence type="predicted"/>
<dbReference type="CDD" id="cd02440">
    <property type="entry name" value="AdoMet_MTases"/>
    <property type="match status" value="1"/>
</dbReference>
<dbReference type="AlphaFoldDB" id="A0AAW0RAG2"/>
<protein>
    <recommendedName>
        <fullName evidence="2">Methyltransferase domain-containing protein</fullName>
    </recommendedName>
</protein>
<evidence type="ECO:0000313" key="3">
    <source>
        <dbReference type="EMBL" id="KAK8131831.1"/>
    </source>
</evidence>
<feature type="region of interest" description="Disordered" evidence="1">
    <location>
        <begin position="12"/>
        <end position="36"/>
    </location>
</feature>
<dbReference type="EMBL" id="JAQQWP010000001">
    <property type="protein sequence ID" value="KAK8131831.1"/>
    <property type="molecule type" value="Genomic_DNA"/>
</dbReference>
<organism evidence="3 4">
    <name type="scientific">Apiospora kogelbergensis</name>
    <dbReference type="NCBI Taxonomy" id="1337665"/>
    <lineage>
        <taxon>Eukaryota</taxon>
        <taxon>Fungi</taxon>
        <taxon>Dikarya</taxon>
        <taxon>Ascomycota</taxon>
        <taxon>Pezizomycotina</taxon>
        <taxon>Sordariomycetes</taxon>
        <taxon>Xylariomycetidae</taxon>
        <taxon>Amphisphaeriales</taxon>
        <taxon>Apiosporaceae</taxon>
        <taxon>Apiospora</taxon>
    </lineage>
</organism>
<name>A0AAW0RAG2_9PEZI</name>
<reference evidence="3 4" key="1">
    <citation type="submission" date="2023-01" db="EMBL/GenBank/DDBJ databases">
        <title>Analysis of 21 Apiospora genomes using comparative genomics revels a genus with tremendous synthesis potential of carbohydrate active enzymes and secondary metabolites.</title>
        <authorList>
            <person name="Sorensen T."/>
        </authorList>
    </citation>
    <scope>NUCLEOTIDE SEQUENCE [LARGE SCALE GENOMIC DNA]</scope>
    <source>
        <strain evidence="3 4">CBS 117206</strain>
    </source>
</reference>
<dbReference type="Pfam" id="PF13649">
    <property type="entry name" value="Methyltransf_25"/>
    <property type="match status" value="1"/>
</dbReference>
<keyword evidence="4" id="KW-1185">Reference proteome</keyword>
<evidence type="ECO:0000259" key="2">
    <source>
        <dbReference type="Pfam" id="PF13649"/>
    </source>
</evidence>
<dbReference type="InterPro" id="IPR029063">
    <property type="entry name" value="SAM-dependent_MTases_sf"/>
</dbReference>
<feature type="compositionally biased region" description="Basic and acidic residues" evidence="1">
    <location>
        <begin position="12"/>
        <end position="27"/>
    </location>
</feature>
<comment type="caution">
    <text evidence="3">The sequence shown here is derived from an EMBL/GenBank/DDBJ whole genome shotgun (WGS) entry which is preliminary data.</text>
</comment>
<dbReference type="Proteomes" id="UP001392437">
    <property type="component" value="Unassembled WGS sequence"/>
</dbReference>
<feature type="domain" description="Methyltransferase" evidence="2">
    <location>
        <begin position="164"/>
        <end position="252"/>
    </location>
</feature>